<feature type="compositionally biased region" description="Low complexity" evidence="1">
    <location>
        <begin position="581"/>
        <end position="592"/>
    </location>
</feature>
<gene>
    <name evidence="2" type="ORF">RDWZM_004713</name>
</gene>
<evidence type="ECO:0000256" key="1">
    <source>
        <dbReference type="SAM" id="MobiDB-lite"/>
    </source>
</evidence>
<feature type="compositionally biased region" description="Polar residues" evidence="1">
    <location>
        <begin position="445"/>
        <end position="454"/>
    </location>
</feature>
<feature type="compositionally biased region" description="Low complexity" evidence="1">
    <location>
        <begin position="492"/>
        <end position="504"/>
    </location>
</feature>
<dbReference type="EMBL" id="JAPWDV010000002">
    <property type="protein sequence ID" value="KAJ6218901.1"/>
    <property type="molecule type" value="Genomic_DNA"/>
</dbReference>
<accession>A0A9Q0RLN4</accession>
<evidence type="ECO:0000313" key="3">
    <source>
        <dbReference type="Proteomes" id="UP001142055"/>
    </source>
</evidence>
<feature type="region of interest" description="Disordered" evidence="1">
    <location>
        <begin position="428"/>
        <end position="511"/>
    </location>
</feature>
<dbReference type="AlphaFoldDB" id="A0A9Q0RLN4"/>
<comment type="caution">
    <text evidence="2">The sequence shown here is derived from an EMBL/GenBank/DDBJ whole genome shotgun (WGS) entry which is preliminary data.</text>
</comment>
<proteinExistence type="predicted"/>
<organism evidence="2 3">
    <name type="scientific">Blomia tropicalis</name>
    <name type="common">Mite</name>
    <dbReference type="NCBI Taxonomy" id="40697"/>
    <lineage>
        <taxon>Eukaryota</taxon>
        <taxon>Metazoa</taxon>
        <taxon>Ecdysozoa</taxon>
        <taxon>Arthropoda</taxon>
        <taxon>Chelicerata</taxon>
        <taxon>Arachnida</taxon>
        <taxon>Acari</taxon>
        <taxon>Acariformes</taxon>
        <taxon>Sarcoptiformes</taxon>
        <taxon>Astigmata</taxon>
        <taxon>Glycyphagoidea</taxon>
        <taxon>Echimyopodidae</taxon>
        <taxon>Blomia</taxon>
    </lineage>
</organism>
<feature type="compositionally biased region" description="Pro residues" evidence="1">
    <location>
        <begin position="183"/>
        <end position="192"/>
    </location>
</feature>
<feature type="region of interest" description="Disordered" evidence="1">
    <location>
        <begin position="305"/>
        <end position="345"/>
    </location>
</feature>
<reference evidence="2" key="1">
    <citation type="submission" date="2022-12" db="EMBL/GenBank/DDBJ databases">
        <title>Genome assemblies of Blomia tropicalis.</title>
        <authorList>
            <person name="Cui Y."/>
        </authorList>
    </citation>
    <scope>NUCLEOTIDE SEQUENCE</scope>
    <source>
        <tissue evidence="2">Adult mites</tissue>
    </source>
</reference>
<name>A0A9Q0RLN4_BLOTA</name>
<dbReference type="Proteomes" id="UP001142055">
    <property type="component" value="Chromosome 2"/>
</dbReference>
<feature type="compositionally biased region" description="Polar residues" evidence="1">
    <location>
        <begin position="305"/>
        <end position="315"/>
    </location>
</feature>
<keyword evidence="3" id="KW-1185">Reference proteome</keyword>
<feature type="compositionally biased region" description="Low complexity" evidence="1">
    <location>
        <begin position="226"/>
        <end position="244"/>
    </location>
</feature>
<feature type="region of interest" description="Disordered" evidence="1">
    <location>
        <begin position="1"/>
        <end position="113"/>
    </location>
</feature>
<feature type="compositionally biased region" description="Basic and acidic residues" evidence="1">
    <location>
        <begin position="40"/>
        <end position="58"/>
    </location>
</feature>
<feature type="compositionally biased region" description="Low complexity" evidence="1">
    <location>
        <begin position="132"/>
        <end position="141"/>
    </location>
</feature>
<sequence length="627" mass="71020">MGSGCSKKGMPVSAFHSESDDDDDGGSESGASKKSVSNNLKEKISKTKVTDPKKKESPSKVNVKKNLSTKKKADADTLLKQSKNVSPKTEPFVKNVKESKGSGGQPIGVNIDKKIPLISLAQLKEKVKKDQQQNQSTLMQQTPKSGDGTTTPSSTITQEFKPNSTVQTLSGQNQPLSSIQTQPRPPPPPPSVKPQIQSKPKSPPAPTPIKPQVQSKPKSPLPSTPIQPQNQTQPQQQTPLSTPSAIFAPPATINQPSTPPEPQHRVHQPNQPSPSRQPELHFAQEQFQFNPNQQIRLDQCNTSQRQTTNNLNDPFQSSQPNSNQYQQPMNQMNQQQPQQQQMNGQQPINQMGMVENNSYQFDLNRISQSQQQQQGGNVTYQEQPRVLQLEQTQQFVNLPRANDYYTQMNDQLLQQQIVEYYQRLMQQQQQQPGMNQQGQQFPAMPNQSMNSNRMGPNMDRTPPSPQPPTPQSHLQYQPPNPMVPQRSPSNLTQSPTTTQYQQQTMNGSQRESMPVAFQYQQQQQQMFQQTQLRQRFQPQHSTRPPMQFVPNQYSNYLQFGSPQNMQPMNLYPNDYGQNMQQQPQPNFNNMDNSKPPPNRIKTNERLLQMHQEMQEIKGLVNNQDKEV</sequence>
<feature type="region of interest" description="Disordered" evidence="1">
    <location>
        <begin position="581"/>
        <end position="600"/>
    </location>
</feature>
<feature type="compositionally biased region" description="Low complexity" evidence="1">
    <location>
        <begin position="428"/>
        <end position="440"/>
    </location>
</feature>
<feature type="compositionally biased region" description="Polar residues" evidence="1">
    <location>
        <begin position="142"/>
        <end position="181"/>
    </location>
</feature>
<feature type="region of interest" description="Disordered" evidence="1">
    <location>
        <begin position="125"/>
        <end position="278"/>
    </location>
</feature>
<evidence type="ECO:0000313" key="2">
    <source>
        <dbReference type="EMBL" id="KAJ6218901.1"/>
    </source>
</evidence>
<feature type="compositionally biased region" description="Low complexity" evidence="1">
    <location>
        <begin position="316"/>
        <end position="345"/>
    </location>
</feature>
<protein>
    <submittedName>
        <fullName evidence="2">Uncharacterized protein</fullName>
    </submittedName>
</protein>